<evidence type="ECO:0000313" key="1">
    <source>
        <dbReference type="EMBL" id="KFF14662.1"/>
    </source>
</evidence>
<reference evidence="1 2" key="1">
    <citation type="submission" date="2014-07" db="EMBL/GenBank/DDBJ databases">
        <title>Genome of Chryseobacterium soli DSM 19298.</title>
        <authorList>
            <person name="Stropko S.J."/>
            <person name="Pipes S.E."/>
            <person name="Newman J."/>
        </authorList>
    </citation>
    <scope>NUCLEOTIDE SEQUENCE [LARGE SCALE GENOMIC DNA]</scope>
    <source>
        <strain evidence="1 2">DSM 19298</strain>
    </source>
</reference>
<organism evidence="1 2">
    <name type="scientific">Chryseobacterium soli</name>
    <dbReference type="NCBI Taxonomy" id="445961"/>
    <lineage>
        <taxon>Bacteria</taxon>
        <taxon>Pseudomonadati</taxon>
        <taxon>Bacteroidota</taxon>
        <taxon>Flavobacteriia</taxon>
        <taxon>Flavobacteriales</taxon>
        <taxon>Weeksellaceae</taxon>
        <taxon>Chryseobacterium group</taxon>
        <taxon>Chryseobacterium</taxon>
    </lineage>
</organism>
<dbReference type="Proteomes" id="UP000028705">
    <property type="component" value="Unassembled WGS sequence"/>
</dbReference>
<name>A0A086AD98_9FLAO</name>
<dbReference type="AlphaFoldDB" id="A0A086AD98"/>
<gene>
    <name evidence="1" type="ORF">IW15_04320</name>
</gene>
<proteinExistence type="predicted"/>
<dbReference type="eggNOG" id="ENOG502ZZRY">
    <property type="taxonomic scope" value="Bacteria"/>
</dbReference>
<comment type="caution">
    <text evidence="1">The sequence shown here is derived from an EMBL/GenBank/DDBJ whole genome shotgun (WGS) entry which is preliminary data.</text>
</comment>
<keyword evidence="2" id="KW-1185">Reference proteome</keyword>
<accession>A0A086AD98</accession>
<dbReference type="OrthoDB" id="1272782at2"/>
<sequence>MKKFFFLFLLFLIISIHGQEKVLLNKGKITIPIGQKIILQPEIRNNTIIGFTMIQDQKTSDSIDLMEMFKNLERDKITDNSIEMTFSEAHMMNNPIFVLITVQKTGKKMNFKAKMRLKGSSSYRSTSIMPVISNATSVEQWKDPIDSIILYDFELEPVKK</sequence>
<dbReference type="EMBL" id="JPRH01000001">
    <property type="protein sequence ID" value="KFF14662.1"/>
    <property type="molecule type" value="Genomic_DNA"/>
</dbReference>
<protein>
    <submittedName>
        <fullName evidence="1">Uncharacterized protein</fullName>
    </submittedName>
</protein>
<evidence type="ECO:0000313" key="2">
    <source>
        <dbReference type="Proteomes" id="UP000028705"/>
    </source>
</evidence>
<dbReference type="RefSeq" id="WP_034709474.1">
    <property type="nucleotide sequence ID" value="NZ_JAODPJ010000013.1"/>
</dbReference>